<keyword evidence="1" id="KW-0472">Membrane</keyword>
<reference evidence="2" key="1">
    <citation type="submission" date="2016-10" db="EMBL/GenBank/DDBJ databases">
        <title>Sequence of Gallionella enrichment culture.</title>
        <authorList>
            <person name="Poehlein A."/>
            <person name="Muehling M."/>
            <person name="Daniel R."/>
        </authorList>
    </citation>
    <scope>NUCLEOTIDE SEQUENCE</scope>
</reference>
<protein>
    <submittedName>
        <fullName evidence="2">Uncharacterized protein</fullName>
    </submittedName>
</protein>
<comment type="caution">
    <text evidence="2">The sequence shown here is derived from an EMBL/GenBank/DDBJ whole genome shotgun (WGS) entry which is preliminary data.</text>
</comment>
<gene>
    <name evidence="2" type="ORF">GALL_349930</name>
</gene>
<accession>A0A1J5R0G0</accession>
<dbReference type="EMBL" id="MLJW01000724">
    <property type="protein sequence ID" value="OIQ83211.1"/>
    <property type="molecule type" value="Genomic_DNA"/>
</dbReference>
<evidence type="ECO:0000313" key="2">
    <source>
        <dbReference type="EMBL" id="OIQ83211.1"/>
    </source>
</evidence>
<dbReference type="AlphaFoldDB" id="A0A1J5R0G0"/>
<evidence type="ECO:0000256" key="1">
    <source>
        <dbReference type="SAM" id="Phobius"/>
    </source>
</evidence>
<proteinExistence type="predicted"/>
<feature type="transmembrane region" description="Helical" evidence="1">
    <location>
        <begin position="20"/>
        <end position="45"/>
    </location>
</feature>
<organism evidence="2">
    <name type="scientific">mine drainage metagenome</name>
    <dbReference type="NCBI Taxonomy" id="410659"/>
    <lineage>
        <taxon>unclassified sequences</taxon>
        <taxon>metagenomes</taxon>
        <taxon>ecological metagenomes</taxon>
    </lineage>
</organism>
<keyword evidence="1" id="KW-1133">Transmembrane helix</keyword>
<sequence>MLLWQDEAVSTASYVPWGWLSISVPNLIVILVMIALFVLALVVPFPKERRNPRKHS</sequence>
<keyword evidence="1" id="KW-0812">Transmembrane</keyword>
<name>A0A1J5R0G0_9ZZZZ</name>